<accession>A0A1X2HRX8</accession>
<dbReference type="EMBL" id="MCGN01000001">
    <property type="protein sequence ID" value="ORZ02291.1"/>
    <property type="molecule type" value="Genomic_DNA"/>
</dbReference>
<keyword evidence="2" id="KW-1185">Reference proteome</keyword>
<comment type="caution">
    <text evidence="1">The sequence shown here is derived from an EMBL/GenBank/DDBJ whole genome shotgun (WGS) entry which is preliminary data.</text>
</comment>
<dbReference type="Proteomes" id="UP000242180">
    <property type="component" value="Unassembled WGS sequence"/>
</dbReference>
<evidence type="ECO:0000313" key="2">
    <source>
        <dbReference type="Proteomes" id="UP000242180"/>
    </source>
</evidence>
<gene>
    <name evidence="1" type="ORF">BCR43DRAFT_509476</name>
</gene>
<dbReference type="InParanoid" id="A0A1X2HRX8"/>
<name>A0A1X2HRX8_SYNRA</name>
<dbReference type="AlphaFoldDB" id="A0A1X2HRX8"/>
<organism evidence="1 2">
    <name type="scientific">Syncephalastrum racemosum</name>
    <name type="common">Filamentous fungus</name>
    <dbReference type="NCBI Taxonomy" id="13706"/>
    <lineage>
        <taxon>Eukaryota</taxon>
        <taxon>Fungi</taxon>
        <taxon>Fungi incertae sedis</taxon>
        <taxon>Mucoromycota</taxon>
        <taxon>Mucoromycotina</taxon>
        <taxon>Mucoromycetes</taxon>
        <taxon>Mucorales</taxon>
        <taxon>Syncephalastraceae</taxon>
        <taxon>Syncephalastrum</taxon>
    </lineage>
</organism>
<dbReference type="OrthoDB" id="2287039at2759"/>
<protein>
    <submittedName>
        <fullName evidence="1">Uncharacterized protein</fullName>
    </submittedName>
</protein>
<evidence type="ECO:0000313" key="1">
    <source>
        <dbReference type="EMBL" id="ORZ02291.1"/>
    </source>
</evidence>
<reference evidence="1 2" key="1">
    <citation type="submission" date="2016-07" db="EMBL/GenBank/DDBJ databases">
        <title>Pervasive Adenine N6-methylation of Active Genes in Fungi.</title>
        <authorList>
            <consortium name="DOE Joint Genome Institute"/>
            <person name="Mondo S.J."/>
            <person name="Dannebaum R.O."/>
            <person name="Kuo R.C."/>
            <person name="Labutti K."/>
            <person name="Haridas S."/>
            <person name="Kuo A."/>
            <person name="Salamov A."/>
            <person name="Ahrendt S.R."/>
            <person name="Lipzen A."/>
            <person name="Sullivan W."/>
            <person name="Andreopoulos W.B."/>
            <person name="Clum A."/>
            <person name="Lindquist E."/>
            <person name="Daum C."/>
            <person name="Ramamoorthy G.K."/>
            <person name="Gryganskyi A."/>
            <person name="Culley D."/>
            <person name="Magnuson J.K."/>
            <person name="James T.Y."/>
            <person name="O'Malley M.A."/>
            <person name="Stajich J.E."/>
            <person name="Spatafora J.W."/>
            <person name="Visel A."/>
            <person name="Grigoriev I.V."/>
        </authorList>
    </citation>
    <scope>NUCLEOTIDE SEQUENCE [LARGE SCALE GENOMIC DNA]</scope>
    <source>
        <strain evidence="1 2">NRRL 2496</strain>
    </source>
</reference>
<proteinExistence type="predicted"/>
<sequence length="134" mass="15388">MKAIKGHDLTDDTIAMYQSVLDALGREESPVEQALLQIDISEKKKTVEGYIMLKAVEHLLKTLNDWKQDGSEATVYRRIAAISDFMLRDTQVKLSYGETICNNTQKERQYNDIIFDSSSSDRQLFGRKIDLLIR</sequence>